<dbReference type="eggNOG" id="COG3225">
    <property type="taxonomic scope" value="Bacteria"/>
</dbReference>
<dbReference type="Proteomes" id="UP000015559">
    <property type="component" value="Chromosome"/>
</dbReference>
<accession>S6ADF6</accession>
<protein>
    <submittedName>
        <fullName evidence="4">ABC transporter</fullName>
    </submittedName>
</protein>
<dbReference type="AlphaFoldDB" id="S6ADF6"/>
<dbReference type="EMBL" id="AP013066">
    <property type="protein sequence ID" value="BAN36428.1"/>
    <property type="molecule type" value="Genomic_DNA"/>
</dbReference>
<dbReference type="InterPro" id="IPR029062">
    <property type="entry name" value="Class_I_gatase-like"/>
</dbReference>
<dbReference type="Pfam" id="PF09822">
    <property type="entry name" value="ABC_transp_aux"/>
    <property type="match status" value="1"/>
</dbReference>
<reference evidence="4 5" key="1">
    <citation type="journal article" date="2012" name="Appl. Environ. Microbiol.">
        <title>Draft genome sequence of a psychrotolerant sulfur-oxidizing bacterium, Sulfuricella denitrificans skB26, and proteomic insights into cold adaptation.</title>
        <authorList>
            <person name="Watanabe T."/>
            <person name="Kojima H."/>
            <person name="Fukui M."/>
        </authorList>
    </citation>
    <scope>NUCLEOTIDE SEQUENCE [LARGE SCALE GENOMIC DNA]</scope>
    <source>
        <strain evidence="5">skB26</strain>
    </source>
</reference>
<dbReference type="HOGENOM" id="CLU_018716_0_0_4"/>
<keyword evidence="1" id="KW-0472">Membrane</keyword>
<feature type="domain" description="DUF7088" evidence="3">
    <location>
        <begin position="45"/>
        <end position="122"/>
    </location>
</feature>
<name>S6ADF6_SULDS</name>
<evidence type="ECO:0000259" key="3">
    <source>
        <dbReference type="Pfam" id="PF23357"/>
    </source>
</evidence>
<dbReference type="OrthoDB" id="8530910at2"/>
<dbReference type="InterPro" id="IPR055396">
    <property type="entry name" value="DUF7088"/>
</dbReference>
<dbReference type="Pfam" id="PF23357">
    <property type="entry name" value="DUF7088"/>
    <property type="match status" value="1"/>
</dbReference>
<evidence type="ECO:0000313" key="5">
    <source>
        <dbReference type="Proteomes" id="UP000015559"/>
    </source>
</evidence>
<dbReference type="RefSeq" id="WP_009207613.1">
    <property type="nucleotide sequence ID" value="NC_022357.1"/>
</dbReference>
<keyword evidence="5" id="KW-1185">Reference proteome</keyword>
<evidence type="ECO:0000259" key="2">
    <source>
        <dbReference type="Pfam" id="PF09822"/>
    </source>
</evidence>
<dbReference type="KEGG" id="sdr:SCD_n02628"/>
<dbReference type="InterPro" id="IPR019196">
    <property type="entry name" value="ABC_transp_unknown"/>
</dbReference>
<organism evidence="4 5">
    <name type="scientific">Sulfuricella denitrificans (strain DSM 22764 / NBRC 105220 / skB26)</name>
    <dbReference type="NCBI Taxonomy" id="1163617"/>
    <lineage>
        <taxon>Bacteria</taxon>
        <taxon>Pseudomonadati</taxon>
        <taxon>Pseudomonadota</taxon>
        <taxon>Betaproteobacteria</taxon>
        <taxon>Nitrosomonadales</taxon>
        <taxon>Sulfuricellaceae</taxon>
        <taxon>Sulfuricella</taxon>
    </lineage>
</organism>
<feature type="transmembrane region" description="Helical" evidence="1">
    <location>
        <begin position="421"/>
        <end position="445"/>
    </location>
</feature>
<gene>
    <name evidence="4" type="ORF">SCD_n02628</name>
</gene>
<keyword evidence="1" id="KW-0812">Transmembrane</keyword>
<dbReference type="STRING" id="1163617.SCD_n02628"/>
<evidence type="ECO:0000313" key="4">
    <source>
        <dbReference type="EMBL" id="BAN36428.1"/>
    </source>
</evidence>
<sequence length="450" mass="49001">MKPTNPSRFQLRLQSALFLVLFLIAVGLLVTLSREYTTQRDLTRNSRNSLSQASIDVLKSLPGPVTITTYATQQDPRLGDVRKIIREFIGLYSLTKPDLTLKFVDPAEQPQLTRAAGIQANGEMVVEYRGRSEHLTTLNEQMLTSLLTRLARAGTRMAFYLDGHGERKLDGMANHDLGDFGKKLEAKGFKTASLNLTLAQNVPDNASLLMIASPQVDLMPGEVEKLKTYLEKGGNLLWLIDQEPLHGLQPLAEMLGLILTPGTVVDPSAQQLNAAPTIALGAVYGRHPATLGFNLVTAFPYARTIGYSEGKGWQTTPLIEVAPQGWVETGKLDETLAYDKNRDTPGPATIAIALERSVEDQNQRVIVVGNGGFLSNTYLGNGGNLDLGLNLFNWLAGDDTLITIPTKAAQDTSLNLSKTSAAVIAIGFLIVLPLAFIGIGIGTWWRRRKA</sequence>
<evidence type="ECO:0000256" key="1">
    <source>
        <dbReference type="SAM" id="Phobius"/>
    </source>
</evidence>
<keyword evidence="1" id="KW-1133">Transmembrane helix</keyword>
<proteinExistence type="predicted"/>
<feature type="domain" description="ABC-type uncharacterised transport system" evidence="2">
    <location>
        <begin position="161"/>
        <end position="385"/>
    </location>
</feature>
<dbReference type="SUPFAM" id="SSF52317">
    <property type="entry name" value="Class I glutamine amidotransferase-like"/>
    <property type="match status" value="1"/>
</dbReference>